<feature type="coiled-coil region" evidence="1">
    <location>
        <begin position="115"/>
        <end position="142"/>
    </location>
</feature>
<feature type="compositionally biased region" description="Polar residues" evidence="2">
    <location>
        <begin position="1"/>
        <end position="12"/>
    </location>
</feature>
<comment type="caution">
    <text evidence="3">The sequence shown here is derived from an EMBL/GenBank/DDBJ whole genome shotgun (WGS) entry which is preliminary data.</text>
</comment>
<keyword evidence="4" id="KW-1185">Reference proteome</keyword>
<dbReference type="OrthoDB" id="3271097at2759"/>
<dbReference type="EMBL" id="NHYD01000570">
    <property type="protein sequence ID" value="PPQ93905.1"/>
    <property type="molecule type" value="Genomic_DNA"/>
</dbReference>
<evidence type="ECO:0000313" key="4">
    <source>
        <dbReference type="Proteomes" id="UP000283269"/>
    </source>
</evidence>
<gene>
    <name evidence="3" type="ORF">CVT25_007654</name>
</gene>
<proteinExistence type="predicted"/>
<feature type="compositionally biased region" description="Polar residues" evidence="2">
    <location>
        <begin position="64"/>
        <end position="74"/>
    </location>
</feature>
<accession>A0A409XSX1</accession>
<evidence type="ECO:0000256" key="1">
    <source>
        <dbReference type="SAM" id="Coils"/>
    </source>
</evidence>
<sequence length="242" mass="26714">MPRTSAHLSSACPNDGHSATNQNQNAEANAAQALHPIQPLAPRGRKRVNIPTGSGTGQGHCQDPSGTLAMSTNEPLGVHNRDTSGSSGPALQEINAQLTSCNSSEPNGDSSDTNANDQLGELQRIREERDRLLAEVQSLRIQYDTSRPNQPMTQPALIPRPEGRRIKLQEDMGLANDRIRFLSIRRTIKDVLNRAGLDYMVHWAHQDKNKLAKIFHLVSLIFSSFYVTVIKLYLRPGIDNHT</sequence>
<dbReference type="AlphaFoldDB" id="A0A409XSX1"/>
<reference evidence="3 4" key="1">
    <citation type="journal article" date="2018" name="Evol. Lett.">
        <title>Horizontal gene cluster transfer increased hallucinogenic mushroom diversity.</title>
        <authorList>
            <person name="Reynolds H.T."/>
            <person name="Vijayakumar V."/>
            <person name="Gluck-Thaler E."/>
            <person name="Korotkin H.B."/>
            <person name="Matheny P.B."/>
            <person name="Slot J.C."/>
        </authorList>
    </citation>
    <scope>NUCLEOTIDE SEQUENCE [LARGE SCALE GENOMIC DNA]</scope>
    <source>
        <strain evidence="3 4">2631</strain>
    </source>
</reference>
<feature type="region of interest" description="Disordered" evidence="2">
    <location>
        <begin position="36"/>
        <end position="90"/>
    </location>
</feature>
<name>A0A409XSX1_PSICY</name>
<dbReference type="InParanoid" id="A0A409XSX1"/>
<organism evidence="3 4">
    <name type="scientific">Psilocybe cyanescens</name>
    <dbReference type="NCBI Taxonomy" id="93625"/>
    <lineage>
        <taxon>Eukaryota</taxon>
        <taxon>Fungi</taxon>
        <taxon>Dikarya</taxon>
        <taxon>Basidiomycota</taxon>
        <taxon>Agaricomycotina</taxon>
        <taxon>Agaricomycetes</taxon>
        <taxon>Agaricomycetidae</taxon>
        <taxon>Agaricales</taxon>
        <taxon>Agaricineae</taxon>
        <taxon>Strophariaceae</taxon>
        <taxon>Psilocybe</taxon>
    </lineage>
</organism>
<evidence type="ECO:0000313" key="3">
    <source>
        <dbReference type="EMBL" id="PPQ93905.1"/>
    </source>
</evidence>
<protein>
    <submittedName>
        <fullName evidence="3">Uncharacterized protein</fullName>
    </submittedName>
</protein>
<evidence type="ECO:0000256" key="2">
    <source>
        <dbReference type="SAM" id="MobiDB-lite"/>
    </source>
</evidence>
<dbReference type="Proteomes" id="UP000283269">
    <property type="component" value="Unassembled WGS sequence"/>
</dbReference>
<feature type="region of interest" description="Disordered" evidence="2">
    <location>
        <begin position="1"/>
        <end position="22"/>
    </location>
</feature>
<keyword evidence="1" id="KW-0175">Coiled coil</keyword>